<feature type="domain" description="Translocation and assembly module TamB C-terminal" evidence="7">
    <location>
        <begin position="1096"/>
        <end position="1175"/>
    </location>
</feature>
<gene>
    <name evidence="8" type="ORF">I5M19_02450</name>
</gene>
<dbReference type="Pfam" id="PF05359">
    <property type="entry name" value="DUF748"/>
    <property type="match status" value="1"/>
</dbReference>
<dbReference type="GO" id="GO:0005886">
    <property type="term" value="C:plasma membrane"/>
    <property type="evidence" value="ECO:0007669"/>
    <property type="project" value="InterPro"/>
</dbReference>
<keyword evidence="9" id="KW-1185">Reference proteome</keyword>
<organism evidence="8 9">
    <name type="scientific">Mucilaginibacter segetis</name>
    <dbReference type="NCBI Taxonomy" id="2793071"/>
    <lineage>
        <taxon>Bacteria</taxon>
        <taxon>Pseudomonadati</taxon>
        <taxon>Bacteroidota</taxon>
        <taxon>Sphingobacteriia</taxon>
        <taxon>Sphingobacteriales</taxon>
        <taxon>Sphingobacteriaceae</taxon>
        <taxon>Mucilaginibacter</taxon>
    </lineage>
</organism>
<evidence type="ECO:0000256" key="6">
    <source>
        <dbReference type="SAM" id="Phobius"/>
    </source>
</evidence>
<feature type="domain" description="Translocation and assembly module TamB C-terminal" evidence="7">
    <location>
        <begin position="1202"/>
        <end position="1643"/>
    </location>
</feature>
<evidence type="ECO:0000313" key="9">
    <source>
        <dbReference type="Proteomes" id="UP000613193"/>
    </source>
</evidence>
<keyword evidence="4 6" id="KW-0472">Membrane</keyword>
<comment type="caution">
    <text evidence="8">The sequence shown here is derived from an EMBL/GenBank/DDBJ whole genome shotgun (WGS) entry which is preliminary data.</text>
</comment>
<evidence type="ECO:0000256" key="1">
    <source>
        <dbReference type="ARBA" id="ARBA00004167"/>
    </source>
</evidence>
<dbReference type="InterPro" id="IPR007452">
    <property type="entry name" value="TamB_C"/>
</dbReference>
<dbReference type="InterPro" id="IPR008023">
    <property type="entry name" value="DUF748"/>
</dbReference>
<feature type="compositionally biased region" description="Basic and acidic residues" evidence="5">
    <location>
        <begin position="1672"/>
        <end position="1691"/>
    </location>
</feature>
<sequence>MERFGRIALKTILWIIASVIFLVLLVVILIQIPAIQNFAKNKAVSFLENKIHTKVEIGHISLGLPKLLVLEDVYFEDQKKDTLIAGDKLKVDISLFKLINNKVEINEINLQGVTVKVNRGADSVFNFDYIIKAFAGEQKKEPQPEDTTSTMKFSVEKIILDSINVAYKDVTTGNDVKFLLGHFDTRITDFDMDKMKFTIPKITLSGVNARIIQTPAGSSINQAATIDTATTPLNMILDLGTIDVADVKVDYRSSEMTSNVKLGKFLVEMEKLDLKNQHVGIKSILLNDTRAALAFTKPETVKKAADKTVKKIDTLMSATQTKGWTAELGKISFTNDNVKFDNNAQKAIPRGLDFAHMDIRNLNAEAENIAYNTDSLSGKINSFTFSEKSGLVIKKFHTAFFYGPNSAYLNDLLVETPQSVIQKQLQVSYPSIEALTNDLGSLGINADLNGSKLGLKDVLLLMPTMSKMEPFKSSPNSVLKINGRITGRVDDLKIPNLEVSGFGNTYIKASATMRGLPDVEKAYFDLNINDFRTIRRDIARLAPAGSIPENISIPENMDLKGTFKGTMKNFNTRMKLRSSYGAVDLVAAMKSGKGKGRETYSANIKANNLNVGALTKQPQNVGNLTLVADVNGTGTDPKKANLKFNANVISAQIKGYNYKNLILKGSGNNGSYIANASMKDPNIHFSLDAKANMNKKYPSVNATLLVDSVDLQKLNFTKDAMRFHGKVIADVATADPDYLNANILATDLLVVNKDQRIRMDSISLISTATADSSSLRLKTPVLYAHMSGKYKLTEVGTALQDVINKYYNTELSASTTTKKQPAVKYSPQQFTFDARFVKTPLVTQFAPDLKQLDPVLINGRFNSSSGELVVNGSMPKIVYGTNVVNNMKLAINTGNNALNYNLTVDEIKVSSNIDLLNTSLSGSAQNNKLGINLQVRDAAKKDRYRLAGILSALPDQYQFSLLQNGLLLDYTLWSVNPDNTIQFGNKGILARNFSISNSNQVLSVNSNSGEFNSPITVDFKNFRIETLTKIAQQDTLLAGGLINGNAVISNFQASPLVTASLNINDFSFKGDTIGNIAVKVNNQTKNAYAANVSITGRGNQVDLNGIYYATPESRFDLNLNITNLNMKTIEAFSFGSIHNSTGNITGQLKVTGTTDAPAVRGNINFNKAGFNVTMLNSYFTMPSESITFNDEGIRFNDFTLVDSTGNKAIVTGSIYTKTYTDFKFGMDIRTNNFRVVNSTKADNKLFYGQLYLNSNIKIRGDMDKPVVDATLTVNDKTDLTIVLPTTDPGIEDRKGVVEFIDQSAPKTDSILMARQLDSLKKSDITGLDVNAVVNIDKNANFTIVVDERNGDIVQLKGEAHLSGGIDPSGKTSLTGTYTVNEGSYNLSYASVNRKFNFKQGSTITWTGDPTSANIDLTAIYIANVPPIDLVSDQLPDAQNQTQYKQKLPFNVELNLRNELLKPAITFDIVLPEDNNYNVSGEVLTTVKTRLAQVRQDPNELNKQVLGVLVLGHFIGDNPLQSQGGSAGLQGAIRSSVSSLLSDQLNRLAGNLIEGVDVDFGLTSGEDYSSGTATNRTDLNVGLSKRFLNDRLTVSVGNNFNLEGAQQGQKTTNIAGNVSVNYKLSKDGRYKLRAYRKDEYVVIQGQIVETGLAFSLTVDYNKFKEIFRKRTAKEKEMRRKYKEEQKEKDKQAELQQQQAKETREKTQTTTP</sequence>
<keyword evidence="2 6" id="KW-0812">Transmembrane</keyword>
<comment type="subcellular location">
    <subcellularLocation>
        <location evidence="1">Membrane</location>
        <topology evidence="1">Single-pass membrane protein</topology>
    </subcellularLocation>
</comment>
<protein>
    <submittedName>
        <fullName evidence="8">Translocation/assembly module TamB domain-containing protein</fullName>
    </submittedName>
</protein>
<proteinExistence type="predicted"/>
<dbReference type="InterPro" id="IPR052894">
    <property type="entry name" value="AsmA-related"/>
</dbReference>
<name>A0A934PRK1_9SPHI</name>
<reference evidence="8" key="1">
    <citation type="submission" date="2020-12" db="EMBL/GenBank/DDBJ databases">
        <title>Bacterial novel species Mucilaginibacter sp. SD-g isolated from soil.</title>
        <authorList>
            <person name="Jung H.-Y."/>
        </authorList>
    </citation>
    <scope>NUCLEOTIDE SEQUENCE</scope>
    <source>
        <strain evidence="8">SD-g</strain>
    </source>
</reference>
<dbReference type="PANTHER" id="PTHR30441:SF8">
    <property type="entry name" value="DUF748 DOMAIN-CONTAINING PROTEIN"/>
    <property type="match status" value="1"/>
</dbReference>
<dbReference type="Proteomes" id="UP000613193">
    <property type="component" value="Unassembled WGS sequence"/>
</dbReference>
<dbReference type="PANTHER" id="PTHR30441">
    <property type="entry name" value="DUF748 DOMAIN-CONTAINING PROTEIN"/>
    <property type="match status" value="1"/>
</dbReference>
<evidence type="ECO:0000256" key="3">
    <source>
        <dbReference type="ARBA" id="ARBA00022989"/>
    </source>
</evidence>
<keyword evidence="3 6" id="KW-1133">Transmembrane helix</keyword>
<feature type="compositionally biased region" description="Basic and acidic residues" evidence="5">
    <location>
        <begin position="1699"/>
        <end position="1710"/>
    </location>
</feature>
<evidence type="ECO:0000313" key="8">
    <source>
        <dbReference type="EMBL" id="MBK0378147.1"/>
    </source>
</evidence>
<dbReference type="GO" id="GO:0009306">
    <property type="term" value="P:protein secretion"/>
    <property type="evidence" value="ECO:0007669"/>
    <property type="project" value="InterPro"/>
</dbReference>
<evidence type="ECO:0000256" key="5">
    <source>
        <dbReference type="SAM" id="MobiDB-lite"/>
    </source>
</evidence>
<dbReference type="EMBL" id="JAEHFW010000001">
    <property type="protein sequence ID" value="MBK0378147.1"/>
    <property type="molecule type" value="Genomic_DNA"/>
</dbReference>
<evidence type="ECO:0000259" key="7">
    <source>
        <dbReference type="Pfam" id="PF04357"/>
    </source>
</evidence>
<accession>A0A934PRK1</accession>
<feature type="transmembrane region" description="Helical" evidence="6">
    <location>
        <begin position="12"/>
        <end position="32"/>
    </location>
</feature>
<evidence type="ECO:0000256" key="2">
    <source>
        <dbReference type="ARBA" id="ARBA00022692"/>
    </source>
</evidence>
<feature type="region of interest" description="Disordered" evidence="5">
    <location>
        <begin position="1672"/>
        <end position="1710"/>
    </location>
</feature>
<evidence type="ECO:0000256" key="4">
    <source>
        <dbReference type="ARBA" id="ARBA00023136"/>
    </source>
</evidence>
<dbReference type="GO" id="GO:0090313">
    <property type="term" value="P:regulation of protein targeting to membrane"/>
    <property type="evidence" value="ECO:0007669"/>
    <property type="project" value="TreeGrafter"/>
</dbReference>
<dbReference type="Pfam" id="PF04357">
    <property type="entry name" value="TamB"/>
    <property type="match status" value="2"/>
</dbReference>
<dbReference type="RefSeq" id="WP_200063673.1">
    <property type="nucleotide sequence ID" value="NZ_JAEHFW010000001.1"/>
</dbReference>